<accession>A0A1C7LXE9</accession>
<evidence type="ECO:0000313" key="1">
    <source>
        <dbReference type="EMBL" id="OBZ69395.1"/>
    </source>
</evidence>
<evidence type="ECO:0000313" key="2">
    <source>
        <dbReference type="Proteomes" id="UP000092993"/>
    </source>
</evidence>
<dbReference type="InterPro" id="IPR000422">
    <property type="entry name" value="DHBP_synthase_RibB"/>
</dbReference>
<dbReference type="EMBL" id="LUGG01000017">
    <property type="protein sequence ID" value="OBZ69395.1"/>
    <property type="molecule type" value="Genomic_DNA"/>
</dbReference>
<gene>
    <name evidence="1" type="primary">ribB</name>
    <name evidence="1" type="ORF">A0H81_10677</name>
</gene>
<dbReference type="SUPFAM" id="SSF55821">
    <property type="entry name" value="YrdC/RibB"/>
    <property type="match status" value="1"/>
</dbReference>
<dbReference type="AlphaFoldDB" id="A0A1C7LXE9"/>
<proteinExistence type="predicted"/>
<sequence length="185" mass="19820">MGHRAAAVCVTPKLHFKVSCLQAILGAGECSVDNQAQQVCTFSFLPSSSLWPVCLDVNRPPANGCIRIALLDARLDKLEIPVMVSNDKAPHQTSYTIAIDCRINATAGISTHELTTLDSPSERHRPASCAFQRRPRACGHTDSGIDLCAIASIPQAGVLYDLGEDNESGSMMRATPSADLWIATD</sequence>
<dbReference type="Pfam" id="PF00926">
    <property type="entry name" value="DHBP_synthase"/>
    <property type="match status" value="1"/>
</dbReference>
<dbReference type="GO" id="GO:0008686">
    <property type="term" value="F:3,4-dihydroxy-2-butanone-4-phosphate synthase activity"/>
    <property type="evidence" value="ECO:0007669"/>
    <property type="project" value="InterPro"/>
</dbReference>
<dbReference type="OrthoDB" id="60371at2759"/>
<name>A0A1C7LXE9_GRIFR</name>
<dbReference type="UniPathway" id="UPA00275"/>
<dbReference type="GO" id="GO:0009231">
    <property type="term" value="P:riboflavin biosynthetic process"/>
    <property type="evidence" value="ECO:0007669"/>
    <property type="project" value="UniProtKB-UniPathway"/>
</dbReference>
<reference evidence="1 2" key="1">
    <citation type="submission" date="2016-03" db="EMBL/GenBank/DDBJ databases">
        <title>Whole genome sequencing of Grifola frondosa 9006-11.</title>
        <authorList>
            <person name="Min B."/>
            <person name="Park H."/>
            <person name="Kim J.-G."/>
            <person name="Cho H."/>
            <person name="Oh Y.-L."/>
            <person name="Kong W.-S."/>
            <person name="Choi I.-G."/>
        </authorList>
    </citation>
    <scope>NUCLEOTIDE SEQUENCE [LARGE SCALE GENOMIC DNA]</scope>
    <source>
        <strain evidence="1 2">9006-11</strain>
    </source>
</reference>
<dbReference type="InterPro" id="IPR017945">
    <property type="entry name" value="DHBP_synth_RibB-like_a/b_dom"/>
</dbReference>
<comment type="caution">
    <text evidence="1">The sequence shown here is derived from an EMBL/GenBank/DDBJ whole genome shotgun (WGS) entry which is preliminary data.</text>
</comment>
<dbReference type="STRING" id="5627.A0A1C7LXE9"/>
<dbReference type="Gene3D" id="3.90.870.10">
    <property type="entry name" value="DHBP synthase"/>
    <property type="match status" value="1"/>
</dbReference>
<organism evidence="1 2">
    <name type="scientific">Grifola frondosa</name>
    <name type="common">Maitake</name>
    <name type="synonym">Polyporus frondosus</name>
    <dbReference type="NCBI Taxonomy" id="5627"/>
    <lineage>
        <taxon>Eukaryota</taxon>
        <taxon>Fungi</taxon>
        <taxon>Dikarya</taxon>
        <taxon>Basidiomycota</taxon>
        <taxon>Agaricomycotina</taxon>
        <taxon>Agaricomycetes</taxon>
        <taxon>Polyporales</taxon>
        <taxon>Grifolaceae</taxon>
        <taxon>Grifola</taxon>
    </lineage>
</organism>
<protein>
    <submittedName>
        <fullName evidence="1">3,4-dihydroxy-2-butanone 4-phosphate synthase</fullName>
    </submittedName>
</protein>
<dbReference type="Proteomes" id="UP000092993">
    <property type="component" value="Unassembled WGS sequence"/>
</dbReference>
<keyword evidence="2" id="KW-1185">Reference proteome</keyword>